<evidence type="ECO:0000256" key="6">
    <source>
        <dbReference type="ARBA" id="ARBA00023065"/>
    </source>
</evidence>
<dbReference type="GeneTree" id="ENSGT00940000167489"/>
<gene>
    <name evidence="11" type="primary">si:dkey-21c1.4</name>
</gene>
<dbReference type="Ensembl" id="ENSSAUT00010049784.1">
    <property type="protein sequence ID" value="ENSSAUP00010047366.1"/>
    <property type="gene ID" value="ENSSAUG00010019717.1"/>
</dbReference>
<evidence type="ECO:0000256" key="4">
    <source>
        <dbReference type="ARBA" id="ARBA00022547"/>
    </source>
</evidence>
<dbReference type="GO" id="GO:0045259">
    <property type="term" value="C:proton-transporting ATP synthase complex"/>
    <property type="evidence" value="ECO:0007669"/>
    <property type="project" value="UniProtKB-KW"/>
</dbReference>
<accession>A0A671XAN3</accession>
<reference evidence="11" key="2">
    <citation type="submission" date="2025-08" db="UniProtKB">
        <authorList>
            <consortium name="Ensembl"/>
        </authorList>
    </citation>
    <scope>IDENTIFICATION</scope>
</reference>
<comment type="subcellular location">
    <subcellularLocation>
        <location evidence="1">Mitochondrion membrane</location>
    </subcellularLocation>
</comment>
<dbReference type="PANTHER" id="PTHR13080:SF13">
    <property type="entry name" value="ATP SYNTHASE SUBUNIT F, MITOCHONDRIAL"/>
    <property type="match status" value="1"/>
</dbReference>
<evidence type="ECO:0000256" key="3">
    <source>
        <dbReference type="ARBA" id="ARBA00022448"/>
    </source>
</evidence>
<evidence type="ECO:0000256" key="1">
    <source>
        <dbReference type="ARBA" id="ARBA00004325"/>
    </source>
</evidence>
<keyword evidence="7" id="KW-0496">Mitochondrion</keyword>
<keyword evidence="12" id="KW-1185">Reference proteome</keyword>
<feature type="compositionally biased region" description="Low complexity" evidence="10">
    <location>
        <begin position="82"/>
        <end position="91"/>
    </location>
</feature>
<feature type="compositionally biased region" description="Polar residues" evidence="10">
    <location>
        <begin position="166"/>
        <end position="175"/>
    </location>
</feature>
<dbReference type="GO" id="GO:0031966">
    <property type="term" value="C:mitochondrial membrane"/>
    <property type="evidence" value="ECO:0007669"/>
    <property type="project" value="UniProtKB-SubCell"/>
</dbReference>
<dbReference type="Pfam" id="PF10206">
    <property type="entry name" value="WRW"/>
    <property type="match status" value="1"/>
</dbReference>
<sequence length="530" mass="57441">MSSEVCPFCGKTYKRLKTHLPHCKAAASSKTPPTKHDVTVNQTSSSPLGAPSTQTVSVPAKKNKKKSAVSSSPETPSQSAATPPSLSLTSESPPPSTKKKKQQLSKQIKTATIPPVSTQSHSPSLPPAVSKPKKKSLRALIEAATSKQVPATEDLPSGSAPFVADPQTQTKTNPDTELVKDNAHPAFLSSHTKPKSASKIKATKAKKVAQTLSSTKDTSSSLDSKENQSSARRNDLLVDDKEEFDDLSVNNVFLKSGSAHQARITLQDVKATLGRAHSSRQSSILNQIRTTDELRPGSSLRSQSQDGDNCMVTTKSLSSSSSQQTELQSVKTKNSKPKQTSLIPLDGSPQSELPSSTRPHLLSQVSQAKFPPQSMSEGLKVAGLPTASPPPTQFSSPHLFPLAPQTSLPRVESPRRDDGLMKERSQLGADPGSKGVLTQRRLGQVRLRELPEWLACKTPSHPREVVEMVQRGWQWYYRRYINVKKGGVGGLGMLLAGYCMLSYTWSYPHLSKCVDSLTVLIHLEAEQIWR</sequence>
<keyword evidence="6" id="KW-0406">Ion transport</keyword>
<feature type="compositionally biased region" description="Polar residues" evidence="10">
    <location>
        <begin position="337"/>
        <end position="367"/>
    </location>
</feature>
<evidence type="ECO:0000256" key="10">
    <source>
        <dbReference type="SAM" id="MobiDB-lite"/>
    </source>
</evidence>
<feature type="region of interest" description="Disordered" evidence="10">
    <location>
        <begin position="24"/>
        <end position="237"/>
    </location>
</feature>
<dbReference type="InParanoid" id="A0A671XAN3"/>
<keyword evidence="3" id="KW-0813">Transport</keyword>
<feature type="compositionally biased region" description="Polar residues" evidence="10">
    <location>
        <begin position="39"/>
        <end position="55"/>
    </location>
</feature>
<evidence type="ECO:0000256" key="7">
    <source>
        <dbReference type="ARBA" id="ARBA00023128"/>
    </source>
</evidence>
<dbReference type="AlphaFoldDB" id="A0A671XAN3"/>
<reference evidence="11" key="3">
    <citation type="submission" date="2025-09" db="UniProtKB">
        <authorList>
            <consortium name="Ensembl"/>
        </authorList>
    </citation>
    <scope>IDENTIFICATION</scope>
</reference>
<dbReference type="GO" id="GO:0046933">
    <property type="term" value="F:proton-transporting ATP synthase activity, rotational mechanism"/>
    <property type="evidence" value="ECO:0007669"/>
    <property type="project" value="TreeGrafter"/>
</dbReference>
<feature type="compositionally biased region" description="Low complexity" evidence="10">
    <location>
        <begin position="208"/>
        <end position="222"/>
    </location>
</feature>
<keyword evidence="9" id="KW-0066">ATP synthesis</keyword>
<feature type="compositionally biased region" description="Polar residues" evidence="10">
    <location>
        <begin position="279"/>
        <end position="289"/>
    </location>
</feature>
<keyword evidence="8" id="KW-0472">Membrane</keyword>
<evidence type="ECO:0000256" key="8">
    <source>
        <dbReference type="ARBA" id="ARBA00023136"/>
    </source>
</evidence>
<feature type="compositionally biased region" description="Basic and acidic residues" evidence="10">
    <location>
        <begin position="412"/>
        <end position="425"/>
    </location>
</feature>
<dbReference type="OMA" id="WIATRAP"/>
<reference evidence="11" key="1">
    <citation type="submission" date="2021-04" db="EMBL/GenBank/DDBJ databases">
        <authorList>
            <consortium name="Wellcome Sanger Institute Data Sharing"/>
        </authorList>
    </citation>
    <scope>NUCLEOTIDE SEQUENCE [LARGE SCALE GENOMIC DNA]</scope>
</reference>
<dbReference type="Proteomes" id="UP000472265">
    <property type="component" value="Chromosome 20"/>
</dbReference>
<evidence type="ECO:0000313" key="12">
    <source>
        <dbReference type="Proteomes" id="UP000472265"/>
    </source>
</evidence>
<organism evidence="11 12">
    <name type="scientific">Sparus aurata</name>
    <name type="common">Gilthead sea bream</name>
    <dbReference type="NCBI Taxonomy" id="8175"/>
    <lineage>
        <taxon>Eukaryota</taxon>
        <taxon>Metazoa</taxon>
        <taxon>Chordata</taxon>
        <taxon>Craniata</taxon>
        <taxon>Vertebrata</taxon>
        <taxon>Euteleostomi</taxon>
        <taxon>Actinopterygii</taxon>
        <taxon>Neopterygii</taxon>
        <taxon>Teleostei</taxon>
        <taxon>Neoteleostei</taxon>
        <taxon>Acanthomorphata</taxon>
        <taxon>Eupercaria</taxon>
        <taxon>Spariformes</taxon>
        <taxon>Sparidae</taxon>
        <taxon>Sparus</taxon>
    </lineage>
</organism>
<dbReference type="InterPro" id="IPR019344">
    <property type="entry name" value="F1F0-ATPsyn_F_prd"/>
</dbReference>
<keyword evidence="5" id="KW-0375">Hydrogen ion transport</keyword>
<comment type="similarity">
    <text evidence="2">Belongs to the ATPase F chain family.</text>
</comment>
<evidence type="ECO:0000256" key="9">
    <source>
        <dbReference type="ARBA" id="ARBA00023310"/>
    </source>
</evidence>
<protein>
    <submittedName>
        <fullName evidence="11">Uncharacterized protein</fullName>
    </submittedName>
</protein>
<feature type="compositionally biased region" description="Low complexity" evidence="10">
    <location>
        <begin position="313"/>
        <end position="329"/>
    </location>
</feature>
<feature type="compositionally biased region" description="Basic residues" evidence="10">
    <location>
        <begin position="192"/>
        <end position="207"/>
    </location>
</feature>
<keyword evidence="4" id="KW-0138">CF(0)</keyword>
<feature type="region of interest" description="Disordered" evidence="10">
    <location>
        <begin position="275"/>
        <end position="435"/>
    </location>
</feature>
<name>A0A671XAN3_SPAAU</name>
<evidence type="ECO:0000313" key="11">
    <source>
        <dbReference type="Ensembl" id="ENSSAUP00010047366.1"/>
    </source>
</evidence>
<evidence type="ECO:0000256" key="2">
    <source>
        <dbReference type="ARBA" id="ARBA00005895"/>
    </source>
</evidence>
<dbReference type="PANTHER" id="PTHR13080">
    <property type="entry name" value="ATP SYNTHASE F CHAIN, MITOCHONDRIAL-RELATED"/>
    <property type="match status" value="1"/>
</dbReference>
<proteinExistence type="inferred from homology"/>
<evidence type="ECO:0000256" key="5">
    <source>
        <dbReference type="ARBA" id="ARBA00022781"/>
    </source>
</evidence>
<dbReference type="GO" id="GO:0042776">
    <property type="term" value="P:proton motive force-driven mitochondrial ATP synthesis"/>
    <property type="evidence" value="ECO:0007669"/>
    <property type="project" value="TreeGrafter"/>
</dbReference>